<dbReference type="Gene3D" id="1.20.5.5260">
    <property type="match status" value="1"/>
</dbReference>
<dbReference type="AlphaFoldDB" id="A0A6N2ZPZ1"/>
<dbReference type="EMBL" id="CACRTZ010000004">
    <property type="protein sequence ID" value="VYT80197.1"/>
    <property type="molecule type" value="Genomic_DNA"/>
</dbReference>
<organism evidence="1">
    <name type="scientific">Phytobacter massiliensis</name>
    <dbReference type="NCBI Taxonomy" id="1485952"/>
    <lineage>
        <taxon>Bacteria</taxon>
        <taxon>Pseudomonadati</taxon>
        <taxon>Pseudomonadota</taxon>
        <taxon>Gammaproteobacteria</taxon>
        <taxon>Enterobacterales</taxon>
        <taxon>Enterobacteriaceae</taxon>
        <taxon>Phytobacter</taxon>
    </lineage>
</organism>
<dbReference type="OrthoDB" id="6628755at2"/>
<accession>A0A6N2ZPZ1</accession>
<sequence>MSINDTELAAERSPLPADQGYEEQIIAYIGKELLSKKTVVNNKDIILELIVRLETEKDSVKLDLYRNALEYIVRATPDDL</sequence>
<proteinExistence type="predicted"/>
<dbReference type="InterPro" id="IPR024753">
    <property type="entry name" value="AriR"/>
</dbReference>
<reference evidence="1" key="1">
    <citation type="submission" date="2019-11" db="EMBL/GenBank/DDBJ databases">
        <authorList>
            <person name="Feng L."/>
        </authorList>
    </citation>
    <scope>NUCLEOTIDE SEQUENCE</scope>
    <source>
        <strain evidence="1">EMassiliensisLFYP7</strain>
    </source>
</reference>
<protein>
    <submittedName>
        <fullName evidence="1">Putative two-component-system connector protein AriR</fullName>
    </submittedName>
</protein>
<gene>
    <name evidence="1" type="primary">ariR_1</name>
    <name evidence="1" type="ORF">EMLFYP7_00649</name>
</gene>
<dbReference type="GO" id="GO:0071468">
    <property type="term" value="P:cellular response to acidic pH"/>
    <property type="evidence" value="ECO:0007669"/>
    <property type="project" value="InterPro"/>
</dbReference>
<dbReference type="Pfam" id="PF10798">
    <property type="entry name" value="YmgB"/>
    <property type="match status" value="1"/>
</dbReference>
<evidence type="ECO:0000313" key="1">
    <source>
        <dbReference type="EMBL" id="VYT80197.1"/>
    </source>
</evidence>
<name>A0A6N2ZPZ1_9ENTR</name>
<dbReference type="RefSeq" id="WP_052332760.1">
    <property type="nucleotide sequence ID" value="NZ_CABKSF010000005.1"/>
</dbReference>